<dbReference type="GO" id="GO:0005886">
    <property type="term" value="C:plasma membrane"/>
    <property type="evidence" value="ECO:0007669"/>
    <property type="project" value="UniProtKB-SubCell"/>
</dbReference>
<dbReference type="InterPro" id="IPR036259">
    <property type="entry name" value="MFS_trans_sf"/>
</dbReference>
<evidence type="ECO:0000256" key="4">
    <source>
        <dbReference type="ARBA" id="ARBA00022989"/>
    </source>
</evidence>
<feature type="transmembrane region" description="Helical" evidence="6">
    <location>
        <begin position="420"/>
        <end position="444"/>
    </location>
</feature>
<dbReference type="Proteomes" id="UP000009072">
    <property type="component" value="Chromosome"/>
</dbReference>
<keyword evidence="8" id="KW-1185">Reference proteome</keyword>
<feature type="transmembrane region" description="Helical" evidence="6">
    <location>
        <begin position="256"/>
        <end position="277"/>
    </location>
</feature>
<feature type="transmembrane region" description="Helical" evidence="6">
    <location>
        <begin position="390"/>
        <end position="414"/>
    </location>
</feature>
<feature type="transmembrane region" description="Helical" evidence="6">
    <location>
        <begin position="297"/>
        <end position="316"/>
    </location>
</feature>
<evidence type="ECO:0000256" key="6">
    <source>
        <dbReference type="SAM" id="Phobius"/>
    </source>
</evidence>
<dbReference type="InterPro" id="IPR011699">
    <property type="entry name" value="MFS_Mycoplasma"/>
</dbReference>
<dbReference type="InterPro" id="IPR054938">
    <property type="entry name" value="Hexose_phos_transporter"/>
</dbReference>
<evidence type="ECO:0000256" key="3">
    <source>
        <dbReference type="ARBA" id="ARBA00022692"/>
    </source>
</evidence>
<keyword evidence="3 6" id="KW-0812">Transmembrane</keyword>
<dbReference type="AlphaFoldDB" id="Q6KIP7"/>
<dbReference type="OrthoDB" id="399989at2"/>
<dbReference type="KEGG" id="mmo:MMOB0430"/>
<dbReference type="RefSeq" id="WP_011264563.1">
    <property type="nucleotide sequence ID" value="NC_006908.1"/>
</dbReference>
<feature type="transmembrane region" description="Helical" evidence="6">
    <location>
        <begin position="170"/>
        <end position="191"/>
    </location>
</feature>
<feature type="transmembrane region" description="Helical" evidence="6">
    <location>
        <begin position="26"/>
        <end position="46"/>
    </location>
</feature>
<protein>
    <submittedName>
        <fullName evidence="7">Unspecified transport or permease protein</fullName>
    </submittedName>
</protein>
<keyword evidence="2" id="KW-1003">Cell membrane</keyword>
<comment type="subcellular location">
    <subcellularLocation>
        <location evidence="1">Cell membrane</location>
        <topology evidence="1">Multi-pass membrane protein</topology>
    </subcellularLocation>
</comment>
<dbReference type="NCBIfam" id="NF043062">
    <property type="entry name" value="MMSYN1_0881"/>
    <property type="match status" value="1"/>
</dbReference>
<evidence type="ECO:0000256" key="2">
    <source>
        <dbReference type="ARBA" id="ARBA00022475"/>
    </source>
</evidence>
<organism evidence="7 8">
    <name type="scientific">Mycoplasma mobile (strain ATCC 43663 / 163K / NCTC 11711)</name>
    <name type="common">Mesomycoplasma mobile</name>
    <dbReference type="NCBI Taxonomy" id="267748"/>
    <lineage>
        <taxon>Bacteria</taxon>
        <taxon>Bacillati</taxon>
        <taxon>Mycoplasmatota</taxon>
        <taxon>Mycoplasmoidales</taxon>
        <taxon>Metamycoplasmataceae</taxon>
        <taxon>Mesomycoplasma</taxon>
    </lineage>
</organism>
<dbReference type="SUPFAM" id="SSF103473">
    <property type="entry name" value="MFS general substrate transporter"/>
    <property type="match status" value="1"/>
</dbReference>
<evidence type="ECO:0000313" key="8">
    <source>
        <dbReference type="Proteomes" id="UP000009072"/>
    </source>
</evidence>
<feature type="transmembrane region" description="Helical" evidence="6">
    <location>
        <begin position="109"/>
        <end position="127"/>
    </location>
</feature>
<feature type="transmembrane region" description="Helical" evidence="6">
    <location>
        <begin position="203"/>
        <end position="222"/>
    </location>
</feature>
<evidence type="ECO:0000256" key="5">
    <source>
        <dbReference type="ARBA" id="ARBA00023136"/>
    </source>
</evidence>
<dbReference type="CDD" id="cd06174">
    <property type="entry name" value="MFS"/>
    <property type="match status" value="1"/>
</dbReference>
<gene>
    <name evidence="7" type="ordered locus">MMOB0430</name>
</gene>
<dbReference type="EMBL" id="AE017308">
    <property type="protein sequence ID" value="AAT27529.1"/>
    <property type="molecule type" value="Genomic_DNA"/>
</dbReference>
<evidence type="ECO:0000313" key="7">
    <source>
        <dbReference type="EMBL" id="AAT27529.1"/>
    </source>
</evidence>
<sequence length="467" mass="52167">MNIFNFFKSKKNEKFKSKNLTFKQGLLMWSILIIGYIVFIINWLMLGNLAGQGAIDSNGNPIGWTAYFFGGIPENINLITQAVNYTITFMRGVGSLVVGYLIVKLTHKWAVVISLALLLMAIPAILMPSNVGGFAGFIIFRMLLAIGGTTLIIYTQPIVAKSVPQKRKGIFTIFSTFGFSLATIIVAAPFLSLRIQLQTNWQFVSGITAATAFIPLVIYIIFGKNFDITSQVKLDQYDSTLYPTTGKEIIKEKQTWVWVLIYGAGLVLAVIPITDLFRQALVNLAPANLTNQANSAFSIFTIVYVSGVFLSPFTIGLWNSTNAKRKPFAIFIVSMIILAFILMFLGWRFGSVATFYVFGFISGWLVWSLQSITLQNPHERKGNTPKRIGIIFSFSWGFGYFFFTIINIILAAIVPENASLELWIGFVILFLIFSSLLGVGFLFAEETKPQGKIIPGRLKFWKKLDKK</sequence>
<reference evidence="7 8" key="1">
    <citation type="journal article" date="2004" name="Genome Res.">
        <title>The complete genome and proteome of Mycoplasma mobile.</title>
        <authorList>
            <person name="Jaffe J.D."/>
            <person name="Stange-Thomann N."/>
            <person name="Smith C."/>
            <person name="DeCaprio D."/>
            <person name="Fisher S."/>
            <person name="Butler J."/>
            <person name="Calvo S."/>
            <person name="Elkins T."/>
            <person name="FitzGerald M.G."/>
            <person name="Hafez N."/>
            <person name="Kodira C.D."/>
            <person name="Major J."/>
            <person name="Wang S."/>
            <person name="Wilkinson J."/>
            <person name="Nicol R."/>
            <person name="Nusbaum C."/>
            <person name="Birren B."/>
            <person name="Berg H.C."/>
            <person name="Church G.M."/>
        </authorList>
    </citation>
    <scope>NUCLEOTIDE SEQUENCE [LARGE SCALE GENOMIC DNA]</scope>
    <source>
        <strain evidence="8">ATCC 43663 / 163K / NCTC 11711</strain>
    </source>
</reference>
<proteinExistence type="predicted"/>
<dbReference type="STRING" id="267748.MMOB0430"/>
<accession>Q6KIP7</accession>
<name>Q6KIP7_MYCM1</name>
<feature type="transmembrane region" description="Helical" evidence="6">
    <location>
        <begin position="82"/>
        <end position="102"/>
    </location>
</feature>
<feature type="transmembrane region" description="Helical" evidence="6">
    <location>
        <begin position="133"/>
        <end position="154"/>
    </location>
</feature>
<feature type="transmembrane region" description="Helical" evidence="6">
    <location>
        <begin position="328"/>
        <end position="347"/>
    </location>
</feature>
<dbReference type="Gene3D" id="1.20.1250.20">
    <property type="entry name" value="MFS general substrate transporter like domains"/>
    <property type="match status" value="1"/>
</dbReference>
<keyword evidence="5 6" id="KW-0472">Membrane</keyword>
<keyword evidence="4 6" id="KW-1133">Transmembrane helix</keyword>
<feature type="transmembrane region" description="Helical" evidence="6">
    <location>
        <begin position="353"/>
        <end position="369"/>
    </location>
</feature>
<dbReference type="eggNOG" id="COG2814">
    <property type="taxonomic scope" value="Bacteria"/>
</dbReference>
<dbReference type="HOGENOM" id="CLU_033053_0_0_14"/>
<evidence type="ECO:0000256" key="1">
    <source>
        <dbReference type="ARBA" id="ARBA00004651"/>
    </source>
</evidence>
<dbReference type="Pfam" id="PF07672">
    <property type="entry name" value="MFS_Mycoplasma"/>
    <property type="match status" value="1"/>
</dbReference>